<dbReference type="InterPro" id="IPR052602">
    <property type="entry name" value="Growth_transcription_reg"/>
</dbReference>
<proteinExistence type="predicted"/>
<name>A0A6A7AIF7_9PLEO</name>
<dbReference type="PANTHER" id="PTHR46515:SF1">
    <property type="entry name" value="TATA ELEMENT MODULATORY FACTOR"/>
    <property type="match status" value="1"/>
</dbReference>
<organism evidence="2 3">
    <name type="scientific">Ophiobolus disseminans</name>
    <dbReference type="NCBI Taxonomy" id="1469910"/>
    <lineage>
        <taxon>Eukaryota</taxon>
        <taxon>Fungi</taxon>
        <taxon>Dikarya</taxon>
        <taxon>Ascomycota</taxon>
        <taxon>Pezizomycotina</taxon>
        <taxon>Dothideomycetes</taxon>
        <taxon>Pleosporomycetidae</taxon>
        <taxon>Pleosporales</taxon>
        <taxon>Pleosporineae</taxon>
        <taxon>Phaeosphaeriaceae</taxon>
        <taxon>Ophiobolus</taxon>
    </lineage>
</organism>
<feature type="compositionally biased region" description="Low complexity" evidence="1">
    <location>
        <begin position="30"/>
        <end position="40"/>
    </location>
</feature>
<protein>
    <recommendedName>
        <fullName evidence="4">TATA element modulatory factor 1 TATA binding domain-containing protein</fullName>
    </recommendedName>
</protein>
<feature type="region of interest" description="Disordered" evidence="1">
    <location>
        <begin position="450"/>
        <end position="473"/>
    </location>
</feature>
<dbReference type="Proteomes" id="UP000799424">
    <property type="component" value="Unassembled WGS sequence"/>
</dbReference>
<reference evidence="2" key="1">
    <citation type="journal article" date="2020" name="Stud. Mycol.">
        <title>101 Dothideomycetes genomes: a test case for predicting lifestyles and emergence of pathogens.</title>
        <authorList>
            <person name="Haridas S."/>
            <person name="Albert R."/>
            <person name="Binder M."/>
            <person name="Bloem J."/>
            <person name="Labutti K."/>
            <person name="Salamov A."/>
            <person name="Andreopoulos B."/>
            <person name="Baker S."/>
            <person name="Barry K."/>
            <person name="Bills G."/>
            <person name="Bluhm B."/>
            <person name="Cannon C."/>
            <person name="Castanera R."/>
            <person name="Culley D."/>
            <person name="Daum C."/>
            <person name="Ezra D."/>
            <person name="Gonzalez J."/>
            <person name="Henrissat B."/>
            <person name="Kuo A."/>
            <person name="Liang C."/>
            <person name="Lipzen A."/>
            <person name="Lutzoni F."/>
            <person name="Magnuson J."/>
            <person name="Mondo S."/>
            <person name="Nolan M."/>
            <person name="Ohm R."/>
            <person name="Pangilinan J."/>
            <person name="Park H.-J."/>
            <person name="Ramirez L."/>
            <person name="Alfaro M."/>
            <person name="Sun H."/>
            <person name="Tritt A."/>
            <person name="Yoshinaga Y."/>
            <person name="Zwiers L.-H."/>
            <person name="Turgeon B."/>
            <person name="Goodwin S."/>
            <person name="Spatafora J."/>
            <person name="Crous P."/>
            <person name="Grigoriev I."/>
        </authorList>
    </citation>
    <scope>NUCLEOTIDE SEQUENCE</scope>
    <source>
        <strain evidence="2">CBS 113818</strain>
    </source>
</reference>
<feature type="compositionally biased region" description="Pro residues" evidence="1">
    <location>
        <begin position="162"/>
        <end position="175"/>
    </location>
</feature>
<feature type="compositionally biased region" description="Polar residues" evidence="1">
    <location>
        <begin position="196"/>
        <end position="208"/>
    </location>
</feature>
<feature type="compositionally biased region" description="Low complexity" evidence="1">
    <location>
        <begin position="279"/>
        <end position="292"/>
    </location>
</feature>
<dbReference type="OrthoDB" id="74178at2759"/>
<dbReference type="EMBL" id="MU006216">
    <property type="protein sequence ID" value="KAF2833092.1"/>
    <property type="molecule type" value="Genomic_DNA"/>
</dbReference>
<feature type="compositionally biased region" description="Low complexity" evidence="1">
    <location>
        <begin position="59"/>
        <end position="70"/>
    </location>
</feature>
<dbReference type="GO" id="GO:0005794">
    <property type="term" value="C:Golgi apparatus"/>
    <property type="evidence" value="ECO:0007669"/>
    <property type="project" value="TreeGrafter"/>
</dbReference>
<feature type="compositionally biased region" description="Basic and acidic residues" evidence="1">
    <location>
        <begin position="71"/>
        <end position="90"/>
    </location>
</feature>
<feature type="region of interest" description="Disordered" evidence="1">
    <location>
        <begin position="279"/>
        <end position="298"/>
    </location>
</feature>
<dbReference type="PANTHER" id="PTHR46515">
    <property type="entry name" value="TATA ELEMENT MODULATORY FACTOR TMF1"/>
    <property type="match status" value="1"/>
</dbReference>
<evidence type="ECO:0008006" key="4">
    <source>
        <dbReference type="Google" id="ProtNLM"/>
    </source>
</evidence>
<keyword evidence="3" id="KW-1185">Reference proteome</keyword>
<dbReference type="GO" id="GO:0005783">
    <property type="term" value="C:endoplasmic reticulum"/>
    <property type="evidence" value="ECO:0007669"/>
    <property type="project" value="TreeGrafter"/>
</dbReference>
<feature type="compositionally biased region" description="Polar residues" evidence="1">
    <location>
        <begin position="140"/>
        <end position="152"/>
    </location>
</feature>
<dbReference type="InterPro" id="IPR022092">
    <property type="entry name" value="TMF_DNA-bd"/>
</dbReference>
<evidence type="ECO:0000256" key="1">
    <source>
        <dbReference type="SAM" id="MobiDB-lite"/>
    </source>
</evidence>
<dbReference type="AlphaFoldDB" id="A0A6A7AIF7"/>
<evidence type="ECO:0000313" key="2">
    <source>
        <dbReference type="EMBL" id="KAF2833092.1"/>
    </source>
</evidence>
<sequence length="495" mass="53701">MSGKGWWNSAISGLESRLDTILAEDAQGNAKPKPGEAAPKPDAPEKAALDKKLAVEPASRNSSRSRPSSRLQDRLAKAVNKGTERSDSRASSDMGSRPESPALQGASTTAIIDSGRASLDLKTPEQAPEISTASKEDNATDTQESQIATSPRPSIDATVPSKAPPVPVASKPPAPLVSEQPTLTPAPMMSLPSIITPRTASPRQSIDSDVSRPSIDASTLAEEAQESISRDPDVLVTELAALQEAHEETVRSHRDELNAHLERIDALQSKLTYLAQQVSTSARAAASDADTPPTDKKLAEKDVQIASLMEEGQRLSKTEMKHLTTVKQLRAKALDHTKEITTLKQRLSKAEKSITEQSERAKRAEAAERAAQDKLKIVGKIEKDIELIRAEHEEAGMTINELRKQLNDALSRAESAEKRAQAGALEAEKRATALLKEDIENLRIEKKLAEDRAKRDLQASKDEAKGQQEKTKVTELELRGEIAVSCDKAHDRCMH</sequence>
<gene>
    <name evidence="2" type="ORF">CC86DRAFT_4911</name>
</gene>
<feature type="compositionally biased region" description="Basic and acidic residues" evidence="1">
    <location>
        <begin position="42"/>
        <end position="54"/>
    </location>
</feature>
<evidence type="ECO:0000313" key="3">
    <source>
        <dbReference type="Proteomes" id="UP000799424"/>
    </source>
</evidence>
<feature type="region of interest" description="Disordered" evidence="1">
    <location>
        <begin position="22"/>
        <end position="232"/>
    </location>
</feature>
<dbReference type="Pfam" id="PF12329">
    <property type="entry name" value="TMF_DNA_bd"/>
    <property type="match status" value="1"/>
</dbReference>
<accession>A0A6A7AIF7</accession>